<sequence length="357" mass="39880">MPAGLQSIHIDTVPGWGNDDLQLLKNLKRLGHTSPKYREYLRTQQDTADNAGPDLQLVWSKKMKKIMNQIDNSGAADKLWVVPFTNRSFRFLDLGCCPGGFSTYILKKNKESTSVGVSLDPAQGGHPYLLEDALRVRQTVIFADMTTFQLGDPEAVNPTPSYTQPPLIPVPNILFARDFDLVLLDAHHLRNQTGSSHDLLAISQVLLALLSIKFGGTIVMKLASPDSQYSATMLFMLDMLSTSIQVHKPYAMHRMQNSFYVIARGVGGKPDRRLYLQNEVIPGLRRVWECLRQRNRNSGPRNGSGKEGLVVGDLDFIVDKKQLESYGGRLHELCSCVWKLQATALETLFAEMGIHNT</sequence>
<evidence type="ECO:0000313" key="2">
    <source>
        <dbReference type="EMBL" id="KAJ3709639.1"/>
    </source>
</evidence>
<dbReference type="Gene3D" id="3.40.50.12760">
    <property type="match status" value="1"/>
</dbReference>
<accession>A0AA38JCJ9</accession>
<dbReference type="InterPro" id="IPR029063">
    <property type="entry name" value="SAM-dependent_MTases_sf"/>
</dbReference>
<dbReference type="GO" id="GO:0008168">
    <property type="term" value="F:methyltransferase activity"/>
    <property type="evidence" value="ECO:0007669"/>
    <property type="project" value="InterPro"/>
</dbReference>
<evidence type="ECO:0000259" key="1">
    <source>
        <dbReference type="Pfam" id="PF01728"/>
    </source>
</evidence>
<dbReference type="Proteomes" id="UP001176059">
    <property type="component" value="Unassembled WGS sequence"/>
</dbReference>
<comment type="caution">
    <text evidence="2">The sequence shown here is derived from an EMBL/GenBank/DDBJ whole genome shotgun (WGS) entry which is preliminary data.</text>
</comment>
<dbReference type="SUPFAM" id="SSF53335">
    <property type="entry name" value="S-adenosyl-L-methionine-dependent methyltransferases"/>
    <property type="match status" value="1"/>
</dbReference>
<name>A0AA38JCJ9_9AGAR</name>
<evidence type="ECO:0000313" key="3">
    <source>
        <dbReference type="Proteomes" id="UP001176059"/>
    </source>
</evidence>
<proteinExistence type="predicted"/>
<protein>
    <recommendedName>
        <fullName evidence="1">Ribosomal RNA methyltransferase FtsJ domain-containing protein</fullName>
    </recommendedName>
</protein>
<dbReference type="EMBL" id="JANVFO010000166">
    <property type="protein sequence ID" value="KAJ3709639.1"/>
    <property type="molecule type" value="Genomic_DNA"/>
</dbReference>
<feature type="domain" description="Ribosomal RNA methyltransferase FtsJ" evidence="1">
    <location>
        <begin position="86"/>
        <end position="265"/>
    </location>
</feature>
<dbReference type="Pfam" id="PF01728">
    <property type="entry name" value="FtsJ"/>
    <property type="match status" value="1"/>
</dbReference>
<reference evidence="2" key="2">
    <citation type="journal article" date="2023" name="Proc. Natl. Acad. Sci. U.S.A.">
        <title>A global phylogenomic analysis of the shiitake genus Lentinula.</title>
        <authorList>
            <person name="Sierra-Patev S."/>
            <person name="Min B."/>
            <person name="Naranjo-Ortiz M."/>
            <person name="Looney B."/>
            <person name="Konkel Z."/>
            <person name="Slot J.C."/>
            <person name="Sakamoto Y."/>
            <person name="Steenwyk J.L."/>
            <person name="Rokas A."/>
            <person name="Carro J."/>
            <person name="Camarero S."/>
            <person name="Ferreira P."/>
            <person name="Molpeceres G."/>
            <person name="Ruiz-Duenas F.J."/>
            <person name="Serrano A."/>
            <person name="Henrissat B."/>
            <person name="Drula E."/>
            <person name="Hughes K.W."/>
            <person name="Mata J.L."/>
            <person name="Ishikawa N.K."/>
            <person name="Vargas-Isla R."/>
            <person name="Ushijima S."/>
            <person name="Smith C.A."/>
            <person name="Donoghue J."/>
            <person name="Ahrendt S."/>
            <person name="Andreopoulos W."/>
            <person name="He G."/>
            <person name="LaButti K."/>
            <person name="Lipzen A."/>
            <person name="Ng V."/>
            <person name="Riley R."/>
            <person name="Sandor L."/>
            <person name="Barry K."/>
            <person name="Martinez A.T."/>
            <person name="Xiao Y."/>
            <person name="Gibbons J.G."/>
            <person name="Terashima K."/>
            <person name="Grigoriev I.V."/>
            <person name="Hibbett D."/>
        </authorList>
    </citation>
    <scope>NUCLEOTIDE SEQUENCE</scope>
    <source>
        <strain evidence="2">ET3784</strain>
    </source>
</reference>
<dbReference type="AlphaFoldDB" id="A0AA38JCJ9"/>
<dbReference type="GO" id="GO:0032259">
    <property type="term" value="P:methylation"/>
    <property type="evidence" value="ECO:0007669"/>
    <property type="project" value="InterPro"/>
</dbReference>
<keyword evidence="3" id="KW-1185">Reference proteome</keyword>
<reference evidence="2" key="1">
    <citation type="submission" date="2022-08" db="EMBL/GenBank/DDBJ databases">
        <authorList>
            <consortium name="DOE Joint Genome Institute"/>
            <person name="Min B."/>
            <person name="Sierra-Patev S."/>
            <person name="Naranjo-Ortiz M."/>
            <person name="Looney B."/>
            <person name="Konkel Z."/>
            <person name="Slot J.C."/>
            <person name="Sakamoto Y."/>
            <person name="Steenwyk J.L."/>
            <person name="Rokas A."/>
            <person name="Carro J."/>
            <person name="Camarero S."/>
            <person name="Ferreira P."/>
            <person name="Molpeceres G."/>
            <person name="Ruiz-duenas F.J."/>
            <person name="Serrano A."/>
            <person name="Henrissat B."/>
            <person name="Drula E."/>
            <person name="Hughes K.W."/>
            <person name="Mata J.L."/>
            <person name="Ishikawa N.K."/>
            <person name="Vargas-Isla R."/>
            <person name="Ushijima S."/>
            <person name="Smith C.A."/>
            <person name="Ahrendt S."/>
            <person name="Andreopoulos W."/>
            <person name="He G."/>
            <person name="LaButti K."/>
            <person name="Lipzen A."/>
            <person name="Ng V."/>
            <person name="Riley R."/>
            <person name="Sandor L."/>
            <person name="Barry K."/>
            <person name="Martinez A.T."/>
            <person name="Xiao Y."/>
            <person name="Gibbons J.G."/>
            <person name="Terashima K."/>
            <person name="Hibbett D.S."/>
            <person name="Grigoriev I.V."/>
        </authorList>
    </citation>
    <scope>NUCLEOTIDE SEQUENCE</scope>
    <source>
        <strain evidence="2">ET3784</strain>
    </source>
</reference>
<gene>
    <name evidence="2" type="ORF">DFJ43DRAFT_1173980</name>
</gene>
<organism evidence="2 3">
    <name type="scientific">Lentinula guzmanii</name>
    <dbReference type="NCBI Taxonomy" id="2804957"/>
    <lineage>
        <taxon>Eukaryota</taxon>
        <taxon>Fungi</taxon>
        <taxon>Dikarya</taxon>
        <taxon>Basidiomycota</taxon>
        <taxon>Agaricomycotina</taxon>
        <taxon>Agaricomycetes</taxon>
        <taxon>Agaricomycetidae</taxon>
        <taxon>Agaricales</taxon>
        <taxon>Marasmiineae</taxon>
        <taxon>Omphalotaceae</taxon>
        <taxon>Lentinula</taxon>
    </lineage>
</organism>
<dbReference type="InterPro" id="IPR002877">
    <property type="entry name" value="RNA_MeTrfase_FtsJ_dom"/>
</dbReference>